<dbReference type="Proteomes" id="UP000789524">
    <property type="component" value="Unassembled WGS sequence"/>
</dbReference>
<protein>
    <submittedName>
        <fullName evidence="1">(African queen) hypothetical protein</fullName>
    </submittedName>
</protein>
<dbReference type="EMBL" id="CAKASE010000051">
    <property type="protein sequence ID" value="CAG9564852.1"/>
    <property type="molecule type" value="Genomic_DNA"/>
</dbReference>
<accession>A0A8J2QKD5</accession>
<comment type="caution">
    <text evidence="1">The sequence shown here is derived from an EMBL/GenBank/DDBJ whole genome shotgun (WGS) entry which is preliminary data.</text>
</comment>
<reference evidence="1" key="1">
    <citation type="submission" date="2021-09" db="EMBL/GenBank/DDBJ databases">
        <authorList>
            <person name="Martin H S."/>
        </authorList>
    </citation>
    <scope>NUCLEOTIDE SEQUENCE</scope>
</reference>
<sequence length="114" mass="13495">MNTQLVDEKTLRRELNTLLTYMPDGCKLKNPLHLYFRRLNRNINWMTTAPFMFNENTKKNGIAFVDLLKYLRALVILENIKVILYYDVNAMKISQLEDDIIIKIPTSKLRNQFG</sequence>
<name>A0A8J2QKD5_9NEOP</name>
<dbReference type="AlphaFoldDB" id="A0A8J2QKD5"/>
<proteinExistence type="predicted"/>
<evidence type="ECO:0000313" key="1">
    <source>
        <dbReference type="EMBL" id="CAG9564852.1"/>
    </source>
</evidence>
<gene>
    <name evidence="1" type="ORF">DCHRY22_LOCUS5786</name>
</gene>
<evidence type="ECO:0000313" key="2">
    <source>
        <dbReference type="Proteomes" id="UP000789524"/>
    </source>
</evidence>
<keyword evidence="2" id="KW-1185">Reference proteome</keyword>
<organism evidence="1 2">
    <name type="scientific">Danaus chrysippus</name>
    <name type="common">African queen</name>
    <dbReference type="NCBI Taxonomy" id="151541"/>
    <lineage>
        <taxon>Eukaryota</taxon>
        <taxon>Metazoa</taxon>
        <taxon>Ecdysozoa</taxon>
        <taxon>Arthropoda</taxon>
        <taxon>Hexapoda</taxon>
        <taxon>Insecta</taxon>
        <taxon>Pterygota</taxon>
        <taxon>Neoptera</taxon>
        <taxon>Endopterygota</taxon>
        <taxon>Lepidoptera</taxon>
        <taxon>Glossata</taxon>
        <taxon>Ditrysia</taxon>
        <taxon>Papilionoidea</taxon>
        <taxon>Nymphalidae</taxon>
        <taxon>Danainae</taxon>
        <taxon>Danaini</taxon>
        <taxon>Danaina</taxon>
        <taxon>Danaus</taxon>
        <taxon>Anosia</taxon>
    </lineage>
</organism>